<dbReference type="AlphaFoldDB" id="A0A0F9DKN6"/>
<keyword evidence="1" id="KW-1133">Transmembrane helix</keyword>
<keyword evidence="1" id="KW-0472">Membrane</keyword>
<reference evidence="2" key="1">
    <citation type="journal article" date="2015" name="Nature">
        <title>Complex archaea that bridge the gap between prokaryotes and eukaryotes.</title>
        <authorList>
            <person name="Spang A."/>
            <person name="Saw J.H."/>
            <person name="Jorgensen S.L."/>
            <person name="Zaremba-Niedzwiedzka K."/>
            <person name="Martijn J."/>
            <person name="Lind A.E."/>
            <person name="van Eijk R."/>
            <person name="Schleper C."/>
            <person name="Guy L."/>
            <person name="Ettema T.J."/>
        </authorList>
    </citation>
    <scope>NUCLEOTIDE SEQUENCE</scope>
</reference>
<name>A0A0F9DKN6_9ZZZZ</name>
<feature type="transmembrane region" description="Helical" evidence="1">
    <location>
        <begin position="16"/>
        <end position="35"/>
    </location>
</feature>
<evidence type="ECO:0000256" key="1">
    <source>
        <dbReference type="SAM" id="Phobius"/>
    </source>
</evidence>
<gene>
    <name evidence="2" type="ORF">LCGC14_2534320</name>
</gene>
<dbReference type="EMBL" id="LAZR01041198">
    <property type="protein sequence ID" value="KKL12583.1"/>
    <property type="molecule type" value="Genomic_DNA"/>
</dbReference>
<comment type="caution">
    <text evidence="2">The sequence shown here is derived from an EMBL/GenBank/DDBJ whole genome shotgun (WGS) entry which is preliminary data.</text>
</comment>
<proteinExistence type="predicted"/>
<keyword evidence="1" id="KW-0812">Transmembrane</keyword>
<feature type="transmembrane region" description="Helical" evidence="1">
    <location>
        <begin position="42"/>
        <end position="63"/>
    </location>
</feature>
<sequence length="68" mass="7098">MEEQQPLWMPKGSVRALLTIGLLLAVVAITGFLVVENSSSEASLLLLGILGGGLSGATGYYFASRKDS</sequence>
<accession>A0A0F9DKN6</accession>
<protein>
    <submittedName>
        <fullName evidence="2">Uncharacterized protein</fullName>
    </submittedName>
</protein>
<evidence type="ECO:0000313" key="2">
    <source>
        <dbReference type="EMBL" id="KKL12583.1"/>
    </source>
</evidence>
<organism evidence="2">
    <name type="scientific">marine sediment metagenome</name>
    <dbReference type="NCBI Taxonomy" id="412755"/>
    <lineage>
        <taxon>unclassified sequences</taxon>
        <taxon>metagenomes</taxon>
        <taxon>ecological metagenomes</taxon>
    </lineage>
</organism>